<proteinExistence type="predicted"/>
<gene>
    <name evidence="2" type="primary">LOC283486</name>
</gene>
<sequence length="68" mass="7238">MKTSSQPSASQQGAQNTMKPQDVAFLKQTSVVHGFGALSAPHFPSPRPRPQHRDAIGAGAPSWEVKLS</sequence>
<organism evidence="2">
    <name type="scientific">Homo sapiens</name>
    <name type="common">Human</name>
    <dbReference type="NCBI Taxonomy" id="9606"/>
    <lineage>
        <taxon>Eukaryota</taxon>
        <taxon>Metazoa</taxon>
        <taxon>Chordata</taxon>
        <taxon>Craniata</taxon>
        <taxon>Vertebrata</taxon>
        <taxon>Euteleostomi</taxon>
        <taxon>Mammalia</taxon>
        <taxon>Eutheria</taxon>
        <taxon>Euarchontoglires</taxon>
        <taxon>Primates</taxon>
        <taxon>Haplorrhini</taxon>
        <taxon>Catarrhini</taxon>
        <taxon>Hominidae</taxon>
        <taxon>Homo</taxon>
    </lineage>
</organism>
<protein>
    <submittedName>
        <fullName evidence="2">Alternative protein LOC283486</fullName>
    </submittedName>
</protein>
<dbReference type="AlphaFoldDB" id="L8E9X4"/>
<name>L8E9X4_HUMAN</name>
<feature type="region of interest" description="Disordered" evidence="1">
    <location>
        <begin position="1"/>
        <end position="22"/>
    </location>
</feature>
<reference evidence="2" key="1">
    <citation type="journal article" date="2013" name="PLoS ONE">
        <title>Direct detection of alternative open reading frames translation products in human significantly expands the proteome.</title>
        <authorList>
            <person name="Vanderperre B."/>
            <person name="Lucier J.-F."/>
            <person name="Motard J."/>
            <person name="Tremblay G."/>
            <person name="Vanderperre S."/>
            <person name="Wisztorski M."/>
            <person name="Salzet M."/>
            <person name="Boisvert F.-M."/>
            <person name="Roucou X."/>
        </authorList>
    </citation>
    <scope>NUCLEOTIDE SEQUENCE</scope>
</reference>
<evidence type="ECO:0000313" key="2">
    <source>
        <dbReference type="EMBL" id="CCQ43974.1"/>
    </source>
</evidence>
<feature type="compositionally biased region" description="Low complexity" evidence="1">
    <location>
        <begin position="1"/>
        <end position="15"/>
    </location>
</feature>
<feature type="region of interest" description="Disordered" evidence="1">
    <location>
        <begin position="37"/>
        <end position="68"/>
    </location>
</feature>
<evidence type="ECO:0000256" key="1">
    <source>
        <dbReference type="SAM" id="MobiDB-lite"/>
    </source>
</evidence>
<dbReference type="EMBL" id="HF584477">
    <property type="protein sequence ID" value="CCQ43974.1"/>
    <property type="molecule type" value="Genomic_DNA"/>
</dbReference>
<accession>L8E9X4</accession>